<proteinExistence type="predicted"/>
<evidence type="ECO:0000313" key="2">
    <source>
        <dbReference type="EMBL" id="APX14314.1"/>
    </source>
</evidence>
<keyword evidence="2" id="KW-0614">Plasmid</keyword>
<dbReference type="Proteomes" id="UP000186336">
    <property type="component" value="Plasmid pDOK1-4-5"/>
</dbReference>
<dbReference type="RefSeq" id="WP_076630863.1">
    <property type="nucleotide sequence ID" value="NZ_CP019317.1"/>
</dbReference>
<organism evidence="2 3">
    <name type="scientific">Tateyamaria omphalii</name>
    <dbReference type="NCBI Taxonomy" id="299262"/>
    <lineage>
        <taxon>Bacteria</taxon>
        <taxon>Pseudomonadati</taxon>
        <taxon>Pseudomonadota</taxon>
        <taxon>Alphaproteobacteria</taxon>
        <taxon>Rhodobacterales</taxon>
        <taxon>Roseobacteraceae</taxon>
        <taxon>Tateyamaria</taxon>
    </lineage>
</organism>
<dbReference type="OrthoDB" id="321999at2"/>
<dbReference type="KEGG" id="tom:BWR18_20955"/>
<dbReference type="SUPFAM" id="SSF52129">
    <property type="entry name" value="Caspase-like"/>
    <property type="match status" value="1"/>
</dbReference>
<dbReference type="PANTHER" id="PTHR22576">
    <property type="entry name" value="MUCOSA ASSOCIATED LYMPHOID TISSUE LYMPHOMA TRANSLOCATION PROTEIN 1/PARACASPASE"/>
    <property type="match status" value="1"/>
</dbReference>
<dbReference type="InterPro" id="IPR052039">
    <property type="entry name" value="Caspase-related_regulators"/>
</dbReference>
<dbReference type="InterPro" id="IPR029030">
    <property type="entry name" value="Caspase-like_dom_sf"/>
</dbReference>
<reference evidence="2 3" key="1">
    <citation type="submission" date="2017-01" db="EMBL/GenBank/DDBJ databases">
        <title>Complete genome of Tateyamaria omphalii DOK1-4 isolated from seawater in Dokdo.</title>
        <authorList>
            <person name="Kim J.H."/>
            <person name="Chi W.-J."/>
        </authorList>
    </citation>
    <scope>NUCLEOTIDE SEQUENCE [LARGE SCALE GENOMIC DNA]</scope>
    <source>
        <strain evidence="2 3">DOK1-4</strain>
        <plasmid evidence="2 3">pDOK1-4-5</plasmid>
    </source>
</reference>
<dbReference type="PANTHER" id="PTHR22576:SF37">
    <property type="entry name" value="MUCOSA-ASSOCIATED LYMPHOID TISSUE LYMPHOMA TRANSLOCATION PROTEIN 1"/>
    <property type="match status" value="1"/>
</dbReference>
<feature type="signal peptide" evidence="1">
    <location>
        <begin position="1"/>
        <end position="26"/>
    </location>
</feature>
<keyword evidence="1" id="KW-0732">Signal</keyword>
<protein>
    <recommendedName>
        <fullName evidence="4">Caspase family p20 domain-containing protein</fullName>
    </recommendedName>
</protein>
<sequence>MKGDQIMRRVRYIAALILSATMLPQASLGQSAPDRFAFVIGNFGYERRADGEPMKSSNFNLVSPERDVPQYVDVLQNKLGWTILNPAVIDRTSSSMRNDLNKAAAQITAGSEVLFVFNGHGFSQGEANYLVGVPEDGERYTDVGEMVTGSIRLQEVIEVLSQSSPRASY</sequence>
<keyword evidence="3" id="KW-1185">Reference proteome</keyword>
<accession>A0A1P8N1X1</accession>
<feature type="chain" id="PRO_5012501375" description="Caspase family p20 domain-containing protein" evidence="1">
    <location>
        <begin position="27"/>
        <end position="169"/>
    </location>
</feature>
<evidence type="ECO:0000256" key="1">
    <source>
        <dbReference type="SAM" id="SignalP"/>
    </source>
</evidence>
<name>A0A1P8N1X1_9RHOB</name>
<geneLocation type="plasmid" evidence="2 3">
    <name>pDOK1-4-5</name>
</geneLocation>
<evidence type="ECO:0008006" key="4">
    <source>
        <dbReference type="Google" id="ProtNLM"/>
    </source>
</evidence>
<gene>
    <name evidence="2" type="ORF">BWR18_20955</name>
</gene>
<evidence type="ECO:0000313" key="3">
    <source>
        <dbReference type="Proteomes" id="UP000186336"/>
    </source>
</evidence>
<dbReference type="EMBL" id="CP019317">
    <property type="protein sequence ID" value="APX14314.1"/>
    <property type="molecule type" value="Genomic_DNA"/>
</dbReference>
<dbReference type="AlphaFoldDB" id="A0A1P8N1X1"/>
<dbReference type="Gene3D" id="3.40.50.1460">
    <property type="match status" value="1"/>
</dbReference>